<dbReference type="AlphaFoldDB" id="A0AAD6Y568"/>
<protein>
    <recommendedName>
        <fullName evidence="3">F-box domain-containing protein</fullName>
    </recommendedName>
</protein>
<feature type="non-terminal residue" evidence="1">
    <location>
        <position position="1"/>
    </location>
</feature>
<keyword evidence="2" id="KW-1185">Reference proteome</keyword>
<evidence type="ECO:0000313" key="2">
    <source>
        <dbReference type="Proteomes" id="UP001219525"/>
    </source>
</evidence>
<dbReference type="EMBL" id="JARJCW010000096">
    <property type="protein sequence ID" value="KAJ7194681.1"/>
    <property type="molecule type" value="Genomic_DNA"/>
</dbReference>
<comment type="caution">
    <text evidence="1">The sequence shown here is derived from an EMBL/GenBank/DDBJ whole genome shotgun (WGS) entry which is preliminary data.</text>
</comment>
<reference evidence="1" key="1">
    <citation type="submission" date="2023-03" db="EMBL/GenBank/DDBJ databases">
        <title>Massive genome expansion in bonnet fungi (Mycena s.s.) driven by repeated elements and novel gene families across ecological guilds.</title>
        <authorList>
            <consortium name="Lawrence Berkeley National Laboratory"/>
            <person name="Harder C.B."/>
            <person name="Miyauchi S."/>
            <person name="Viragh M."/>
            <person name="Kuo A."/>
            <person name="Thoen E."/>
            <person name="Andreopoulos B."/>
            <person name="Lu D."/>
            <person name="Skrede I."/>
            <person name="Drula E."/>
            <person name="Henrissat B."/>
            <person name="Morin E."/>
            <person name="Kohler A."/>
            <person name="Barry K."/>
            <person name="LaButti K."/>
            <person name="Morin E."/>
            <person name="Salamov A."/>
            <person name="Lipzen A."/>
            <person name="Mereny Z."/>
            <person name="Hegedus B."/>
            <person name="Baldrian P."/>
            <person name="Stursova M."/>
            <person name="Weitz H."/>
            <person name="Taylor A."/>
            <person name="Grigoriev I.V."/>
            <person name="Nagy L.G."/>
            <person name="Martin F."/>
            <person name="Kauserud H."/>
        </authorList>
    </citation>
    <scope>NUCLEOTIDE SEQUENCE</scope>
    <source>
        <strain evidence="1">9144</strain>
    </source>
</reference>
<dbReference type="SUPFAM" id="SSF52047">
    <property type="entry name" value="RNI-like"/>
    <property type="match status" value="1"/>
</dbReference>
<organism evidence="1 2">
    <name type="scientific">Mycena pura</name>
    <dbReference type="NCBI Taxonomy" id="153505"/>
    <lineage>
        <taxon>Eukaryota</taxon>
        <taxon>Fungi</taxon>
        <taxon>Dikarya</taxon>
        <taxon>Basidiomycota</taxon>
        <taxon>Agaricomycotina</taxon>
        <taxon>Agaricomycetes</taxon>
        <taxon>Agaricomycetidae</taxon>
        <taxon>Agaricales</taxon>
        <taxon>Marasmiineae</taxon>
        <taxon>Mycenaceae</taxon>
        <taxon>Mycena</taxon>
    </lineage>
</organism>
<evidence type="ECO:0000313" key="1">
    <source>
        <dbReference type="EMBL" id="KAJ7194681.1"/>
    </source>
</evidence>
<evidence type="ECO:0008006" key="3">
    <source>
        <dbReference type="Google" id="ProtNLM"/>
    </source>
</evidence>
<gene>
    <name evidence="1" type="ORF">GGX14DRAFT_475812</name>
</gene>
<accession>A0AAD6Y568</accession>
<dbReference type="Proteomes" id="UP001219525">
    <property type="component" value="Unassembled WGS sequence"/>
</dbReference>
<name>A0AAD6Y568_9AGAR</name>
<proteinExistence type="predicted"/>
<sequence>IQRLKRVLASCPPPINILGPVASAFKTTTTKGCNHACCDLTVRPPRASTEMLRLRRLVKYFQLKAREITQYLNVKRCLLSPIRRLPPELLSMVFAFAVLTPNPVRVLTMSATVTAIRLAHVCNYWRIIMLDTSKLWATILIHYEPQAGGRAGAQGKRLRVAQVEFHALHAKARQLTIHVCPWHVRRPLLFALMRLSLRWRALTLVVDSVTLDDLDTVVGRVPLLASVSIYHDDRTRDGSQMSGAFAHAPALRRFLFHASVGYIWPARIFLPWVQLTSLTLSPISLTTFTECIQHCARLLFFAATVAPAIGDPEVLPPPQLPEARGANTRRPLHTLLLWGSICQDALALALLAPPHFFVFPHLRLLSLNMNGLHPELYSVLARCCRLEMLVIYAWSQAEMEDVLPLLLAAPTLRIVHFRDCRMALVTPRLFTTPLVVPVSEAELEGREAENGTEPRWQSFTELGIEEFASYPDTELHALLRSRHSVEAARLHLDGPYDAEEELEHLFYK</sequence>
<dbReference type="Gene3D" id="1.20.1280.50">
    <property type="match status" value="1"/>
</dbReference>